<keyword evidence="1" id="KW-0732">Signal</keyword>
<dbReference type="Proteomes" id="UP000215224">
    <property type="component" value="Chromosome"/>
</dbReference>
<organism evidence="2 3">
    <name type="scientific">Sutcliffiella cohnii</name>
    <dbReference type="NCBI Taxonomy" id="33932"/>
    <lineage>
        <taxon>Bacteria</taxon>
        <taxon>Bacillati</taxon>
        <taxon>Bacillota</taxon>
        <taxon>Bacilli</taxon>
        <taxon>Bacillales</taxon>
        <taxon>Bacillaceae</taxon>
        <taxon>Sutcliffiella</taxon>
    </lineage>
</organism>
<feature type="chain" id="PRO_5011310761" description="DUF3887 domain-containing protein" evidence="1">
    <location>
        <begin position="22"/>
        <end position="123"/>
    </location>
</feature>
<feature type="signal peptide" evidence="1">
    <location>
        <begin position="1"/>
        <end position="21"/>
    </location>
</feature>
<proteinExistence type="predicted"/>
<evidence type="ECO:0000313" key="2">
    <source>
        <dbReference type="EMBL" id="AST93276.1"/>
    </source>
</evidence>
<accession>A0A223KUY8</accession>
<name>A0A223KUY8_9BACI</name>
<dbReference type="AlphaFoldDB" id="A0A223KUY8"/>
<evidence type="ECO:0008006" key="4">
    <source>
        <dbReference type="Google" id="ProtNLM"/>
    </source>
</evidence>
<dbReference type="EMBL" id="CP018866">
    <property type="protein sequence ID" value="AST93276.1"/>
    <property type="molecule type" value="Genomic_DNA"/>
</dbReference>
<dbReference type="PROSITE" id="PS51257">
    <property type="entry name" value="PROKAR_LIPOPROTEIN"/>
    <property type="match status" value="1"/>
</dbReference>
<gene>
    <name evidence="2" type="ORF">BC6307_19440</name>
</gene>
<dbReference type="KEGG" id="bcoh:BC6307_19440"/>
<dbReference type="RefSeq" id="WP_066419486.1">
    <property type="nucleotide sequence ID" value="NZ_CP018866.1"/>
</dbReference>
<evidence type="ECO:0000313" key="3">
    <source>
        <dbReference type="Proteomes" id="UP000215224"/>
    </source>
</evidence>
<sequence length="123" mass="14269">MKKIFILIIITLFFAGCSSTAKEKVDTRAILVQEVTVAFANGDRELLEEKVKIEDHKIDEYIEKWSESNISGKVETDFTVEKQGDFTYHVFETNKGKESGYVIFRVFEHLHTGFYVDYIQFVS</sequence>
<reference evidence="2 3" key="1">
    <citation type="submission" date="2016-12" db="EMBL/GenBank/DDBJ databases">
        <title>The whole genome sequencing and assembly of Bacillus cohnii DSM 6307T strain.</title>
        <authorList>
            <person name="Lee Y.-J."/>
            <person name="Yi H."/>
            <person name="Bahn Y.-S."/>
            <person name="Kim J.F."/>
            <person name="Lee D.-W."/>
        </authorList>
    </citation>
    <scope>NUCLEOTIDE SEQUENCE [LARGE SCALE GENOMIC DNA]</scope>
    <source>
        <strain evidence="2 3">DSM 6307</strain>
    </source>
</reference>
<keyword evidence="3" id="KW-1185">Reference proteome</keyword>
<evidence type="ECO:0000256" key="1">
    <source>
        <dbReference type="SAM" id="SignalP"/>
    </source>
</evidence>
<protein>
    <recommendedName>
        <fullName evidence="4">DUF3887 domain-containing protein</fullName>
    </recommendedName>
</protein>